<feature type="coiled-coil region" evidence="2">
    <location>
        <begin position="77"/>
        <end position="104"/>
    </location>
</feature>
<dbReference type="Pfam" id="PF00129">
    <property type="entry name" value="MHC_I"/>
    <property type="match status" value="1"/>
</dbReference>
<feature type="chain" id="PRO_5047000954" evidence="3">
    <location>
        <begin position="28"/>
        <end position="260"/>
    </location>
</feature>
<feature type="domain" description="MHC class I-like antigen recognition-like" evidence="4">
    <location>
        <begin position="31"/>
        <end position="198"/>
    </location>
</feature>
<dbReference type="InterPro" id="IPR011162">
    <property type="entry name" value="MHC_I/II-like_Ag-recog"/>
</dbReference>
<organism evidence="5 6">
    <name type="scientific">Erinaceus europaeus</name>
    <name type="common">Western European hedgehog</name>
    <dbReference type="NCBI Taxonomy" id="9365"/>
    <lineage>
        <taxon>Eukaryota</taxon>
        <taxon>Metazoa</taxon>
        <taxon>Chordata</taxon>
        <taxon>Craniata</taxon>
        <taxon>Vertebrata</taxon>
        <taxon>Euteleostomi</taxon>
        <taxon>Mammalia</taxon>
        <taxon>Eutheria</taxon>
        <taxon>Laurasiatheria</taxon>
        <taxon>Eulipotyphla</taxon>
        <taxon>Erinaceidae</taxon>
        <taxon>Erinaceinae</taxon>
        <taxon>Erinaceus</taxon>
    </lineage>
</organism>
<evidence type="ECO:0000313" key="5">
    <source>
        <dbReference type="Proteomes" id="UP001652624"/>
    </source>
</evidence>
<evidence type="ECO:0000259" key="4">
    <source>
        <dbReference type="Pfam" id="PF00129"/>
    </source>
</evidence>
<dbReference type="InterPro" id="IPR050208">
    <property type="entry name" value="MHC_class-I_related"/>
</dbReference>
<dbReference type="Proteomes" id="UP001652624">
    <property type="component" value="Chromosome 13"/>
</dbReference>
<dbReference type="PANTHER" id="PTHR16675">
    <property type="entry name" value="MHC CLASS I-RELATED"/>
    <property type="match status" value="1"/>
</dbReference>
<keyword evidence="2" id="KW-0175">Coiled coil</keyword>
<dbReference type="GeneID" id="132542670"/>
<feature type="signal peptide" evidence="3">
    <location>
        <begin position="1"/>
        <end position="27"/>
    </location>
</feature>
<name>A0ABM3YJS5_ERIEU</name>
<keyword evidence="1" id="KW-0325">Glycoprotein</keyword>
<keyword evidence="3" id="KW-0732">Signal</keyword>
<accession>A0ABM3YJS5</accession>
<dbReference type="SUPFAM" id="SSF54452">
    <property type="entry name" value="MHC antigen-recognition domain"/>
    <property type="match status" value="1"/>
</dbReference>
<dbReference type="InterPro" id="IPR011161">
    <property type="entry name" value="MHC_I-like_Ag-recog"/>
</dbReference>
<evidence type="ECO:0000256" key="1">
    <source>
        <dbReference type="ARBA" id="ARBA00023180"/>
    </source>
</evidence>
<dbReference type="Gene3D" id="3.30.500.10">
    <property type="entry name" value="MHC class I-like antigen recognition-like"/>
    <property type="match status" value="1"/>
</dbReference>
<keyword evidence="5" id="KW-1185">Reference proteome</keyword>
<sequence>MAGSAGAKFRLHILVLSLLWWYSRVTGSDIHSLSYDFTMVPKLPSLVRWCEVQGQVDGQFFLSYDCASEKVKALTSLQNETDAIKTWESQMKTLNELLEMLRMNLLDVNPETVTTRETDPVFLQGRVTCQKEASGVTHGSWQFGFDGQMSLLFDSEKGGWKDIQPQGILIKETLNKDENVFELLMNISIENCKIWLEEVLVHLGEKASKNIIPGRAQSKFLVVTPDPWIFLVILSCLITFFTQGGVLVQRERLTVPPSSP</sequence>
<dbReference type="PANTHER" id="PTHR16675:SF268">
    <property type="entry name" value="UL16-BINDING PROTEIN 1"/>
    <property type="match status" value="1"/>
</dbReference>
<evidence type="ECO:0000313" key="6">
    <source>
        <dbReference type="RefSeq" id="XP_060061324.1"/>
    </source>
</evidence>
<gene>
    <name evidence="6" type="primary">LOC132542670</name>
</gene>
<dbReference type="RefSeq" id="XP_060061324.1">
    <property type="nucleotide sequence ID" value="XM_060205341.1"/>
</dbReference>
<dbReference type="InterPro" id="IPR037055">
    <property type="entry name" value="MHC_I-like_Ag-recog_sf"/>
</dbReference>
<evidence type="ECO:0000256" key="3">
    <source>
        <dbReference type="SAM" id="SignalP"/>
    </source>
</evidence>
<protein>
    <submittedName>
        <fullName evidence="6">UL16-binding protein 1-like</fullName>
    </submittedName>
</protein>
<reference evidence="6" key="1">
    <citation type="submission" date="2025-08" db="UniProtKB">
        <authorList>
            <consortium name="RefSeq"/>
        </authorList>
    </citation>
    <scope>IDENTIFICATION</scope>
</reference>
<proteinExistence type="predicted"/>
<evidence type="ECO:0000256" key="2">
    <source>
        <dbReference type="SAM" id="Coils"/>
    </source>
</evidence>